<evidence type="ECO:0000256" key="1">
    <source>
        <dbReference type="SAM" id="Coils"/>
    </source>
</evidence>
<reference evidence="3" key="1">
    <citation type="submission" date="2022-01" db="EMBL/GenBank/DDBJ databases">
        <authorList>
            <person name="King R."/>
        </authorList>
    </citation>
    <scope>NUCLEOTIDE SEQUENCE</scope>
</reference>
<keyword evidence="4" id="KW-1185">Reference proteome</keyword>
<feature type="compositionally biased region" description="Polar residues" evidence="2">
    <location>
        <begin position="153"/>
        <end position="173"/>
    </location>
</feature>
<accession>A0A9P0GCI7</accession>
<feature type="compositionally biased region" description="Polar residues" evidence="2">
    <location>
        <begin position="129"/>
        <end position="141"/>
    </location>
</feature>
<feature type="region of interest" description="Disordered" evidence="2">
    <location>
        <begin position="119"/>
        <end position="173"/>
    </location>
</feature>
<organism evidence="3 4">
    <name type="scientific">Psylliodes chrysocephalus</name>
    <dbReference type="NCBI Taxonomy" id="3402493"/>
    <lineage>
        <taxon>Eukaryota</taxon>
        <taxon>Metazoa</taxon>
        <taxon>Ecdysozoa</taxon>
        <taxon>Arthropoda</taxon>
        <taxon>Hexapoda</taxon>
        <taxon>Insecta</taxon>
        <taxon>Pterygota</taxon>
        <taxon>Neoptera</taxon>
        <taxon>Endopterygota</taxon>
        <taxon>Coleoptera</taxon>
        <taxon>Polyphaga</taxon>
        <taxon>Cucujiformia</taxon>
        <taxon>Chrysomeloidea</taxon>
        <taxon>Chrysomelidae</taxon>
        <taxon>Galerucinae</taxon>
        <taxon>Alticini</taxon>
        <taxon>Psylliodes</taxon>
    </lineage>
</organism>
<keyword evidence="1" id="KW-0175">Coiled coil</keyword>
<feature type="coiled-coil region" evidence="1">
    <location>
        <begin position="63"/>
        <end position="111"/>
    </location>
</feature>
<name>A0A9P0GCI7_9CUCU</name>
<feature type="compositionally biased region" description="Basic and acidic residues" evidence="2">
    <location>
        <begin position="119"/>
        <end position="128"/>
    </location>
</feature>
<dbReference type="Gene3D" id="3.30.40.10">
    <property type="entry name" value="Zinc/RING finger domain, C3HC4 (zinc finger)"/>
    <property type="match status" value="1"/>
</dbReference>
<evidence type="ECO:0000256" key="2">
    <source>
        <dbReference type="SAM" id="MobiDB-lite"/>
    </source>
</evidence>
<proteinExistence type="predicted"/>
<dbReference type="InterPro" id="IPR013083">
    <property type="entry name" value="Znf_RING/FYVE/PHD"/>
</dbReference>
<evidence type="ECO:0000313" key="3">
    <source>
        <dbReference type="EMBL" id="CAH1104542.1"/>
    </source>
</evidence>
<sequence>MPKTYNAIIAQSYYHQMCVKVKEQVAKTKTDNINFKWFCDLCFQEVNSKLKKPAEKAIQVNSTKILEKEIELLKKISNEKEQKYNLVLENNSLLKQNIDLLQDNIKQLKQKKEHNKKFEIETTKRSKSDQIQSAVNTSRQVPATLPTHPGFQEKSSTALSSPSKNTKSPVTVQ</sequence>
<protein>
    <submittedName>
        <fullName evidence="3">Uncharacterized protein</fullName>
    </submittedName>
</protein>
<gene>
    <name evidence="3" type="ORF">PSYICH_LOCUS5498</name>
</gene>
<dbReference type="Proteomes" id="UP001153636">
    <property type="component" value="Chromosome 17"/>
</dbReference>
<dbReference type="AlphaFoldDB" id="A0A9P0GCI7"/>
<dbReference type="EMBL" id="OV651829">
    <property type="protein sequence ID" value="CAH1104542.1"/>
    <property type="molecule type" value="Genomic_DNA"/>
</dbReference>
<evidence type="ECO:0000313" key="4">
    <source>
        <dbReference type="Proteomes" id="UP001153636"/>
    </source>
</evidence>